<dbReference type="EMBL" id="MPUH01001534">
    <property type="protein sequence ID" value="OMJ67260.1"/>
    <property type="molecule type" value="Genomic_DNA"/>
</dbReference>
<keyword evidence="1" id="KW-0175">Coiled coil</keyword>
<sequence length="368" mass="42395">MNEEIIKLRKELEEAENELDKVRKEYREKEENNIQLISKHKNKWEIKHGKLIKDIKSIQETYEKEKKRWQDQMLIQSETLIELKQKTAKDEENERKFLMQIDAELLAVAGRARMRSNDNSISIEGDTLFDSISSEIPEESNQILHAIFKSREIIRILLEKTMQPLITIPPLPQVHTPTFDIPEISKSLTESYRDTSLYSKILINDDILNSLSMSEREAVVYSLINSGAGPEEKREVQLEDLLNLTGAEEKLVLSSGRFEDLSSIIEEESGVDTAKENMGLTFSLPDVKVNELNSSRVKNIPADEFSSISSNTHRSKHTENLYSDIEVPNHDTNELDNALVHEHSSGEEQSEESLNELKRDCKEFLKDR</sequence>
<dbReference type="AlphaFoldDB" id="A0A1R2AS63"/>
<accession>A0A1R2AS63</accession>
<evidence type="ECO:0000256" key="2">
    <source>
        <dbReference type="SAM" id="MobiDB-lite"/>
    </source>
</evidence>
<dbReference type="OrthoDB" id="10470566at2759"/>
<evidence type="ECO:0000313" key="4">
    <source>
        <dbReference type="Proteomes" id="UP000187209"/>
    </source>
</evidence>
<organism evidence="3 4">
    <name type="scientific">Stentor coeruleus</name>
    <dbReference type="NCBI Taxonomy" id="5963"/>
    <lineage>
        <taxon>Eukaryota</taxon>
        <taxon>Sar</taxon>
        <taxon>Alveolata</taxon>
        <taxon>Ciliophora</taxon>
        <taxon>Postciliodesmatophora</taxon>
        <taxon>Heterotrichea</taxon>
        <taxon>Heterotrichida</taxon>
        <taxon>Stentoridae</taxon>
        <taxon>Stentor</taxon>
    </lineage>
</organism>
<gene>
    <name evidence="3" type="ORF">SteCoe_35629</name>
</gene>
<dbReference type="Proteomes" id="UP000187209">
    <property type="component" value="Unassembled WGS sequence"/>
</dbReference>
<name>A0A1R2AS63_9CILI</name>
<feature type="coiled-coil region" evidence="1">
    <location>
        <begin position="2"/>
        <end position="72"/>
    </location>
</feature>
<keyword evidence="4" id="KW-1185">Reference proteome</keyword>
<evidence type="ECO:0000256" key="1">
    <source>
        <dbReference type="SAM" id="Coils"/>
    </source>
</evidence>
<comment type="caution">
    <text evidence="3">The sequence shown here is derived from an EMBL/GenBank/DDBJ whole genome shotgun (WGS) entry which is preliminary data.</text>
</comment>
<protein>
    <submittedName>
        <fullName evidence="3">Uncharacterized protein</fullName>
    </submittedName>
</protein>
<evidence type="ECO:0000313" key="3">
    <source>
        <dbReference type="EMBL" id="OMJ67260.1"/>
    </source>
</evidence>
<reference evidence="3 4" key="1">
    <citation type="submission" date="2016-11" db="EMBL/GenBank/DDBJ databases">
        <title>The macronuclear genome of Stentor coeruleus: a giant cell with tiny introns.</title>
        <authorList>
            <person name="Slabodnick M."/>
            <person name="Ruby J.G."/>
            <person name="Reiff S.B."/>
            <person name="Swart E.C."/>
            <person name="Gosai S."/>
            <person name="Prabakaran S."/>
            <person name="Witkowska E."/>
            <person name="Larue G.E."/>
            <person name="Fisher S."/>
            <person name="Freeman R.M."/>
            <person name="Gunawardena J."/>
            <person name="Chu W."/>
            <person name="Stover N.A."/>
            <person name="Gregory B.D."/>
            <person name="Nowacki M."/>
            <person name="Derisi J."/>
            <person name="Roy S.W."/>
            <person name="Marshall W.F."/>
            <person name="Sood P."/>
        </authorList>
    </citation>
    <scope>NUCLEOTIDE SEQUENCE [LARGE SCALE GENOMIC DNA]</scope>
    <source>
        <strain evidence="3">WM001</strain>
    </source>
</reference>
<proteinExistence type="predicted"/>
<feature type="region of interest" description="Disordered" evidence="2">
    <location>
        <begin position="307"/>
        <end position="333"/>
    </location>
</feature>